<reference evidence="1 2" key="1">
    <citation type="submission" date="2023-03" db="EMBL/GenBank/DDBJ databases">
        <title>WGS of Gossypium arboreum.</title>
        <authorList>
            <person name="Yu D."/>
        </authorList>
    </citation>
    <scope>NUCLEOTIDE SEQUENCE [LARGE SCALE GENOMIC DNA]</scope>
    <source>
        <tissue evidence="1">Leaf</tissue>
    </source>
</reference>
<evidence type="ECO:0000313" key="1">
    <source>
        <dbReference type="EMBL" id="KAK5775449.1"/>
    </source>
</evidence>
<evidence type="ECO:0008006" key="3">
    <source>
        <dbReference type="Google" id="ProtNLM"/>
    </source>
</evidence>
<accession>A0ABR0MN90</accession>
<keyword evidence="2" id="KW-1185">Reference proteome</keyword>
<sequence>MSMAANVSPLVNLWAKLFYTTWVFKVPHSRGIVEVIVHDKLENILHHEEMLWKQNSKCKWLNLGDLNTSYFHRRMVLRKNFNKITALCNTDGEWIFDPEVLKTKMVNFFQNFYGENPCPLGFLPPNAFPRLSTEDVDLLGRGVTNEEIRAALFDMATLKAPGSDGFQVAFFQNQWDNIMSLQIDSKVSSRRSLDKNKQVLWNGIPTQKFRPIRDDLVIFSITDLTYNGILKNFLSNFCELLGHKVNVRKTNVFFSMVLTSP</sequence>
<comment type="caution">
    <text evidence="1">The sequence shown here is derived from an EMBL/GenBank/DDBJ whole genome shotgun (WGS) entry which is preliminary data.</text>
</comment>
<protein>
    <recommendedName>
        <fullName evidence="3">Reverse transcriptase</fullName>
    </recommendedName>
</protein>
<gene>
    <name evidence="1" type="ORF">PVK06_043343</name>
</gene>
<dbReference type="EMBL" id="JARKNE010000012">
    <property type="protein sequence ID" value="KAK5775449.1"/>
    <property type="molecule type" value="Genomic_DNA"/>
</dbReference>
<dbReference type="Proteomes" id="UP001358586">
    <property type="component" value="Chromosome 12"/>
</dbReference>
<evidence type="ECO:0000313" key="2">
    <source>
        <dbReference type="Proteomes" id="UP001358586"/>
    </source>
</evidence>
<name>A0ABR0MN90_GOSAR</name>
<organism evidence="1 2">
    <name type="scientific">Gossypium arboreum</name>
    <name type="common">Tree cotton</name>
    <name type="synonym">Gossypium nanking</name>
    <dbReference type="NCBI Taxonomy" id="29729"/>
    <lineage>
        <taxon>Eukaryota</taxon>
        <taxon>Viridiplantae</taxon>
        <taxon>Streptophyta</taxon>
        <taxon>Embryophyta</taxon>
        <taxon>Tracheophyta</taxon>
        <taxon>Spermatophyta</taxon>
        <taxon>Magnoliopsida</taxon>
        <taxon>eudicotyledons</taxon>
        <taxon>Gunneridae</taxon>
        <taxon>Pentapetalae</taxon>
        <taxon>rosids</taxon>
        <taxon>malvids</taxon>
        <taxon>Malvales</taxon>
        <taxon>Malvaceae</taxon>
        <taxon>Malvoideae</taxon>
        <taxon>Gossypium</taxon>
    </lineage>
</organism>
<proteinExistence type="predicted"/>